<organism evidence="4 5">
    <name type="scientific">Terribacillus saccharophilus</name>
    <dbReference type="NCBI Taxonomy" id="361277"/>
    <lineage>
        <taxon>Bacteria</taxon>
        <taxon>Bacillati</taxon>
        <taxon>Bacillota</taxon>
        <taxon>Bacilli</taxon>
        <taxon>Bacillales</taxon>
        <taxon>Bacillaceae</taxon>
        <taxon>Terribacillus</taxon>
    </lineage>
</organism>
<dbReference type="Proteomes" id="UP000216852">
    <property type="component" value="Unassembled WGS sequence"/>
</dbReference>
<evidence type="ECO:0000256" key="1">
    <source>
        <dbReference type="SAM" id="MobiDB-lite"/>
    </source>
</evidence>
<gene>
    <name evidence="3" type="ORF">CHH48_03550</name>
    <name evidence="4" type="ORF">CHI12_04675</name>
</gene>
<evidence type="ECO:0000256" key="2">
    <source>
        <dbReference type="SAM" id="Phobius"/>
    </source>
</evidence>
<evidence type="ECO:0000313" key="6">
    <source>
        <dbReference type="Proteomes" id="UP000216852"/>
    </source>
</evidence>
<dbReference type="EMBL" id="NPBJ01000004">
    <property type="protein sequence ID" value="PAE01159.1"/>
    <property type="molecule type" value="Genomic_DNA"/>
</dbReference>
<evidence type="ECO:0000313" key="4">
    <source>
        <dbReference type="EMBL" id="PAE08629.1"/>
    </source>
</evidence>
<dbReference type="RefSeq" id="WP_095217940.1">
    <property type="nucleotide sequence ID" value="NZ_NPBH01000014.1"/>
</dbReference>
<evidence type="ECO:0000313" key="5">
    <source>
        <dbReference type="Proteomes" id="UP000216475"/>
    </source>
</evidence>
<keyword evidence="6" id="KW-1185">Reference proteome</keyword>
<evidence type="ECO:0000313" key="3">
    <source>
        <dbReference type="EMBL" id="PAE01159.1"/>
    </source>
</evidence>
<keyword evidence="2" id="KW-1133">Transmembrane helix</keyword>
<reference evidence="5 6" key="1">
    <citation type="submission" date="2017-07" db="EMBL/GenBank/DDBJ databases">
        <title>Isolation and whole genome analysis of endospore-forming bacteria from heroin.</title>
        <authorList>
            <person name="Kalinowski J."/>
            <person name="Ahrens B."/>
            <person name="Al-Dilaimi A."/>
            <person name="Winkler A."/>
            <person name="Wibberg D."/>
            <person name="Schleenbecker U."/>
            <person name="Ruckert C."/>
            <person name="Wolfel R."/>
            <person name="Grass G."/>
        </authorList>
    </citation>
    <scope>NUCLEOTIDE SEQUENCE [LARGE SCALE GENOMIC DNA]</scope>
    <source>
        <strain evidence="4 5">7509</strain>
        <strain evidence="3 6">7517-1</strain>
    </source>
</reference>
<feature type="region of interest" description="Disordered" evidence="1">
    <location>
        <begin position="39"/>
        <end position="58"/>
    </location>
</feature>
<feature type="compositionally biased region" description="Basic and acidic residues" evidence="1">
    <location>
        <begin position="43"/>
        <end position="52"/>
    </location>
</feature>
<dbReference type="AlphaFoldDB" id="A0A268HFG5"/>
<dbReference type="EMBL" id="NPBH01000014">
    <property type="protein sequence ID" value="PAE08629.1"/>
    <property type="molecule type" value="Genomic_DNA"/>
</dbReference>
<feature type="transmembrane region" description="Helical" evidence="2">
    <location>
        <begin position="88"/>
        <end position="110"/>
    </location>
</feature>
<sequence>MAGTAVSSPAAVKRKWKDGHFMAKTEEKDQNLEELVASVTQSRGDEELPPEKEESEPAVQRIDVLNLPPRRTIHDGQRTSFRLRWNGGIARFILLTVIVLAVIVFILLYTDVPLSIPALF</sequence>
<accession>A0A268HFG5</accession>
<protein>
    <submittedName>
        <fullName evidence="4">Uncharacterized protein</fullName>
    </submittedName>
</protein>
<keyword evidence="2" id="KW-0812">Transmembrane</keyword>
<dbReference type="OrthoDB" id="2971460at2"/>
<proteinExistence type="predicted"/>
<comment type="caution">
    <text evidence="4">The sequence shown here is derived from an EMBL/GenBank/DDBJ whole genome shotgun (WGS) entry which is preliminary data.</text>
</comment>
<dbReference type="Proteomes" id="UP000216475">
    <property type="component" value="Unassembled WGS sequence"/>
</dbReference>
<name>A0A268HFG5_9BACI</name>
<keyword evidence="2" id="KW-0472">Membrane</keyword>